<evidence type="ECO:0000313" key="2">
    <source>
        <dbReference type="EMBL" id="MFB9947936.1"/>
    </source>
</evidence>
<feature type="transmembrane region" description="Helical" evidence="1">
    <location>
        <begin position="46"/>
        <end position="68"/>
    </location>
</feature>
<keyword evidence="1" id="KW-0472">Membrane</keyword>
<feature type="transmembrane region" description="Helical" evidence="1">
    <location>
        <begin position="290"/>
        <end position="313"/>
    </location>
</feature>
<feature type="transmembrane region" description="Helical" evidence="1">
    <location>
        <begin position="148"/>
        <end position="171"/>
    </location>
</feature>
<name>A0ABV6ABD4_9HYPH</name>
<feature type="transmembrane region" description="Helical" evidence="1">
    <location>
        <begin position="191"/>
        <end position="216"/>
    </location>
</feature>
<feature type="transmembrane region" description="Helical" evidence="1">
    <location>
        <begin position="400"/>
        <end position="419"/>
    </location>
</feature>
<keyword evidence="3" id="KW-1185">Reference proteome</keyword>
<feature type="transmembrane region" description="Helical" evidence="1">
    <location>
        <begin position="319"/>
        <end position="341"/>
    </location>
</feature>
<comment type="caution">
    <text evidence="2">The sequence shown here is derived from an EMBL/GenBank/DDBJ whole genome shotgun (WGS) entry which is preliminary data.</text>
</comment>
<dbReference type="InterPro" id="IPR036927">
    <property type="entry name" value="Cyt_c_oxase-like_su1_sf"/>
</dbReference>
<evidence type="ECO:0000256" key="1">
    <source>
        <dbReference type="SAM" id="Phobius"/>
    </source>
</evidence>
<dbReference type="EMBL" id="JBHMAA010000006">
    <property type="protein sequence ID" value="MFB9947936.1"/>
    <property type="molecule type" value="Genomic_DNA"/>
</dbReference>
<accession>A0ABV6ABD4</accession>
<dbReference type="Gene3D" id="1.20.210.10">
    <property type="entry name" value="Cytochrome c oxidase-like, subunit I domain"/>
    <property type="match status" value="1"/>
</dbReference>
<feature type="transmembrane region" description="Helical" evidence="1">
    <location>
        <begin position="256"/>
        <end position="278"/>
    </location>
</feature>
<feature type="transmembrane region" description="Helical" evidence="1">
    <location>
        <begin position="80"/>
        <end position="104"/>
    </location>
</feature>
<dbReference type="RefSeq" id="WP_377256401.1">
    <property type="nucleotide sequence ID" value="NZ_JBHMAA010000006.1"/>
</dbReference>
<keyword evidence="1" id="KW-1133">Transmembrane helix</keyword>
<feature type="transmembrane region" description="Helical" evidence="1">
    <location>
        <begin position="12"/>
        <end position="34"/>
    </location>
</feature>
<organism evidence="2 3">
    <name type="scientific">Rhizobium puerariae</name>
    <dbReference type="NCBI Taxonomy" id="1585791"/>
    <lineage>
        <taxon>Bacteria</taxon>
        <taxon>Pseudomonadati</taxon>
        <taxon>Pseudomonadota</taxon>
        <taxon>Alphaproteobacteria</taxon>
        <taxon>Hyphomicrobiales</taxon>
        <taxon>Rhizobiaceae</taxon>
        <taxon>Rhizobium/Agrobacterium group</taxon>
        <taxon>Rhizobium</taxon>
    </lineage>
</organism>
<gene>
    <name evidence="2" type="ORF">ACFFP0_03700</name>
</gene>
<proteinExistence type="predicted"/>
<evidence type="ECO:0000313" key="3">
    <source>
        <dbReference type="Proteomes" id="UP001589692"/>
    </source>
</evidence>
<reference evidence="2 3" key="1">
    <citation type="submission" date="2024-09" db="EMBL/GenBank/DDBJ databases">
        <authorList>
            <person name="Sun Q."/>
            <person name="Mori K."/>
        </authorList>
    </citation>
    <scope>NUCLEOTIDE SEQUENCE [LARGE SCALE GENOMIC DNA]</scope>
    <source>
        <strain evidence="2 3">TBRC 4938</strain>
    </source>
</reference>
<dbReference type="Proteomes" id="UP001589692">
    <property type="component" value="Unassembled WGS sequence"/>
</dbReference>
<protein>
    <submittedName>
        <fullName evidence="2">Uncharacterized protein</fullName>
    </submittedName>
</protein>
<feature type="transmembrane region" description="Helical" evidence="1">
    <location>
        <begin position="374"/>
        <end position="394"/>
    </location>
</feature>
<feature type="transmembrane region" description="Helical" evidence="1">
    <location>
        <begin position="116"/>
        <end position="136"/>
    </location>
</feature>
<keyword evidence="1" id="KW-0812">Transmembrane</keyword>
<feature type="transmembrane region" description="Helical" evidence="1">
    <location>
        <begin position="228"/>
        <end position="250"/>
    </location>
</feature>
<sequence length="452" mass="47944">MPGVTISRWTMTYFAAALICLVAGLALMASGFGYPFLPAEDPASLVVIHLVAIGWLGLLFAGSLLQFVPVLASRQLHSAFLALPVLLLTVAGLFFLLAGFLGLADILPLWTWSLPLGGMLLTLAFAGLCWMVIGTLAPARPLPVPSKFVALGCVPLVGFTVVGLLFTLPLSGLSDDPHLVDLVLKAGPAHAYLGLVGWMTVTAIGVSYRLLTMFLLSPERTRATSRIVGWLTAAAIAAAIVGIILAVAGMDADPPLDLAVAIGGIAVLFYAVDIYSIFRERKRKAVEMNVLASLVAIAMLVACFLLFGISIAAGTAGDMIVPGVYLFTFGWLTGLGLGQLYKIVAFMTWLEFYGPVLGRIAVPRVQDLVNERRASAWFALYFGATATAAIALAVDGHDMFRWATVVQLMAVCALAFEFVQPRRLATVPPATGLPAGIADHHLFLPSVNGRPR</sequence>